<dbReference type="InterPro" id="IPR037185">
    <property type="entry name" value="EmrE-like"/>
</dbReference>
<dbReference type="PANTHER" id="PTHR32322:SF2">
    <property type="entry name" value="EAMA DOMAIN-CONTAINING PROTEIN"/>
    <property type="match status" value="1"/>
</dbReference>
<feature type="transmembrane region" description="Helical" evidence="6">
    <location>
        <begin position="268"/>
        <end position="286"/>
    </location>
</feature>
<dbReference type="InterPro" id="IPR050638">
    <property type="entry name" value="AA-Vitamin_Transporters"/>
</dbReference>
<keyword evidence="4 6" id="KW-1133">Transmembrane helix</keyword>
<feature type="transmembrane region" description="Helical" evidence="6">
    <location>
        <begin position="234"/>
        <end position="256"/>
    </location>
</feature>
<comment type="similarity">
    <text evidence="2">Belongs to the EamA transporter family.</text>
</comment>
<feature type="transmembrane region" description="Helical" evidence="6">
    <location>
        <begin position="170"/>
        <end position="192"/>
    </location>
</feature>
<evidence type="ECO:0000256" key="3">
    <source>
        <dbReference type="ARBA" id="ARBA00022692"/>
    </source>
</evidence>
<sequence>MNVVVGASSIQELGSLVSPFIGQLAALLAAFCWALATLMYARSSHHLSSAQLNLVKGLIATPLLAFGLFFFTNMQQLSWDSTPIWLLLLSGVIGITIGDTCYFSALRRLGAGHTILLEYLAPPFAAVIAWLFLSETLSGGQIVAALVVITGVLLVLTERQPIAGVPLSRSGVLFGVAAAICQAVGLVMAFYAFQHFSINALQAAMLRLAAGTIMLTVALLVLKPRMLKQTVTAVRATHLPTLFSAIVLGTFLAIWLQQTAIAYVTPGIAQTLLSTAPLFMLGLNVIRGRRVSFRAVVGTLVAMIGISVLFLL</sequence>
<feature type="domain" description="EamA" evidence="7">
    <location>
        <begin position="170"/>
        <end position="310"/>
    </location>
</feature>
<feature type="transmembrane region" description="Helical" evidence="6">
    <location>
        <begin position="53"/>
        <end position="72"/>
    </location>
</feature>
<evidence type="ECO:0000256" key="1">
    <source>
        <dbReference type="ARBA" id="ARBA00004141"/>
    </source>
</evidence>
<feature type="transmembrane region" description="Helical" evidence="6">
    <location>
        <begin position="139"/>
        <end position="158"/>
    </location>
</feature>
<protein>
    <submittedName>
        <fullName evidence="8">EamA family transporter</fullName>
    </submittedName>
</protein>
<accession>A0A432VYM8</accession>
<feature type="transmembrane region" description="Helical" evidence="6">
    <location>
        <begin position="204"/>
        <end position="222"/>
    </location>
</feature>
<keyword evidence="3 6" id="KW-0812">Transmembrane</keyword>
<gene>
    <name evidence="8" type="ORF">CWE06_02655</name>
</gene>
<dbReference type="AlphaFoldDB" id="A0A432VYM8"/>
<reference evidence="8 9" key="1">
    <citation type="journal article" date="2011" name="Front. Microbiol.">
        <title>Genomic signatures of strain selection and enhancement in Bacillus atrophaeus var. globigii, a historical biowarfare simulant.</title>
        <authorList>
            <person name="Gibbons H.S."/>
            <person name="Broomall S.M."/>
            <person name="McNew L.A."/>
            <person name="Daligault H."/>
            <person name="Chapman C."/>
            <person name="Bruce D."/>
            <person name="Karavis M."/>
            <person name="Krepps M."/>
            <person name="McGregor P.A."/>
            <person name="Hong C."/>
            <person name="Park K.H."/>
            <person name="Akmal A."/>
            <person name="Feldman A."/>
            <person name="Lin J.S."/>
            <person name="Chang W.E."/>
            <person name="Higgs B.W."/>
            <person name="Demirev P."/>
            <person name="Lindquist J."/>
            <person name="Liem A."/>
            <person name="Fochler E."/>
            <person name="Read T.D."/>
            <person name="Tapia R."/>
            <person name="Johnson S."/>
            <person name="Bishop-Lilly K.A."/>
            <person name="Detter C."/>
            <person name="Han C."/>
            <person name="Sozhamannan S."/>
            <person name="Rosenzweig C.N."/>
            <person name="Skowronski E.W."/>
        </authorList>
    </citation>
    <scope>NUCLEOTIDE SEQUENCE [LARGE SCALE GENOMIC DNA]</scope>
    <source>
        <strain evidence="8 9">AK5</strain>
    </source>
</reference>
<dbReference type="Proteomes" id="UP000288212">
    <property type="component" value="Unassembled WGS sequence"/>
</dbReference>
<dbReference type="GO" id="GO:0016020">
    <property type="term" value="C:membrane"/>
    <property type="evidence" value="ECO:0007669"/>
    <property type="project" value="UniProtKB-SubCell"/>
</dbReference>
<dbReference type="Pfam" id="PF00892">
    <property type="entry name" value="EamA"/>
    <property type="match status" value="2"/>
</dbReference>
<dbReference type="InterPro" id="IPR000620">
    <property type="entry name" value="EamA_dom"/>
</dbReference>
<feature type="transmembrane region" description="Helical" evidence="6">
    <location>
        <begin position="84"/>
        <end position="103"/>
    </location>
</feature>
<evidence type="ECO:0000256" key="6">
    <source>
        <dbReference type="SAM" id="Phobius"/>
    </source>
</evidence>
<dbReference type="EMBL" id="PIPI01000001">
    <property type="protein sequence ID" value="RUO21767.1"/>
    <property type="molecule type" value="Genomic_DNA"/>
</dbReference>
<evidence type="ECO:0000313" key="9">
    <source>
        <dbReference type="Proteomes" id="UP000288212"/>
    </source>
</evidence>
<name>A0A432VYM8_9GAMM</name>
<dbReference type="OrthoDB" id="6235706at2"/>
<evidence type="ECO:0000259" key="7">
    <source>
        <dbReference type="Pfam" id="PF00892"/>
    </source>
</evidence>
<dbReference type="RefSeq" id="WP_126790900.1">
    <property type="nucleotide sequence ID" value="NZ_PIPI01000001.1"/>
</dbReference>
<feature type="domain" description="EamA" evidence="7">
    <location>
        <begin position="21"/>
        <end position="156"/>
    </location>
</feature>
<dbReference type="PANTHER" id="PTHR32322">
    <property type="entry name" value="INNER MEMBRANE TRANSPORTER"/>
    <property type="match status" value="1"/>
</dbReference>
<evidence type="ECO:0000313" key="8">
    <source>
        <dbReference type="EMBL" id="RUO21767.1"/>
    </source>
</evidence>
<keyword evidence="9" id="KW-1185">Reference proteome</keyword>
<organism evidence="8 9">
    <name type="scientific">Aliidiomarina haloalkalitolerans</name>
    <dbReference type="NCBI Taxonomy" id="859059"/>
    <lineage>
        <taxon>Bacteria</taxon>
        <taxon>Pseudomonadati</taxon>
        <taxon>Pseudomonadota</taxon>
        <taxon>Gammaproteobacteria</taxon>
        <taxon>Alteromonadales</taxon>
        <taxon>Idiomarinaceae</taxon>
        <taxon>Aliidiomarina</taxon>
    </lineage>
</organism>
<feature type="transmembrane region" description="Helical" evidence="6">
    <location>
        <begin position="115"/>
        <end position="133"/>
    </location>
</feature>
<feature type="transmembrane region" description="Helical" evidence="6">
    <location>
        <begin position="293"/>
        <end position="311"/>
    </location>
</feature>
<proteinExistence type="inferred from homology"/>
<dbReference type="SUPFAM" id="SSF103481">
    <property type="entry name" value="Multidrug resistance efflux transporter EmrE"/>
    <property type="match status" value="2"/>
</dbReference>
<keyword evidence="5 6" id="KW-0472">Membrane</keyword>
<evidence type="ECO:0000256" key="4">
    <source>
        <dbReference type="ARBA" id="ARBA00022989"/>
    </source>
</evidence>
<comment type="caution">
    <text evidence="8">The sequence shown here is derived from an EMBL/GenBank/DDBJ whole genome shotgun (WGS) entry which is preliminary data.</text>
</comment>
<evidence type="ECO:0000256" key="2">
    <source>
        <dbReference type="ARBA" id="ARBA00007362"/>
    </source>
</evidence>
<feature type="transmembrane region" description="Helical" evidence="6">
    <location>
        <begin position="20"/>
        <end position="41"/>
    </location>
</feature>
<evidence type="ECO:0000256" key="5">
    <source>
        <dbReference type="ARBA" id="ARBA00023136"/>
    </source>
</evidence>
<comment type="subcellular location">
    <subcellularLocation>
        <location evidence="1">Membrane</location>
        <topology evidence="1">Multi-pass membrane protein</topology>
    </subcellularLocation>
</comment>